<protein>
    <submittedName>
        <fullName evidence="2">Heterokaryon incompatibility protein-domain-containing protein</fullName>
    </submittedName>
</protein>
<dbReference type="PANTHER" id="PTHR33112:SF9">
    <property type="entry name" value="HETEROKARYON INCOMPATIBILITY DOMAIN-CONTAINING PROTEIN"/>
    <property type="match status" value="1"/>
</dbReference>
<comment type="caution">
    <text evidence="2">The sequence shown here is derived from an EMBL/GenBank/DDBJ whole genome shotgun (WGS) entry which is preliminary data.</text>
</comment>
<name>A0A9P9G844_FUSSL</name>
<feature type="domain" description="Heterokaryon incompatibility" evidence="1">
    <location>
        <begin position="6"/>
        <end position="129"/>
    </location>
</feature>
<proteinExistence type="predicted"/>
<accession>A0A9P9G844</accession>
<evidence type="ECO:0000313" key="3">
    <source>
        <dbReference type="Proteomes" id="UP000736672"/>
    </source>
</evidence>
<organism evidence="2 3">
    <name type="scientific">Fusarium solani</name>
    <name type="common">Filamentous fungus</name>
    <dbReference type="NCBI Taxonomy" id="169388"/>
    <lineage>
        <taxon>Eukaryota</taxon>
        <taxon>Fungi</taxon>
        <taxon>Dikarya</taxon>
        <taxon>Ascomycota</taxon>
        <taxon>Pezizomycotina</taxon>
        <taxon>Sordariomycetes</taxon>
        <taxon>Hypocreomycetidae</taxon>
        <taxon>Hypocreales</taxon>
        <taxon>Nectriaceae</taxon>
        <taxon>Fusarium</taxon>
        <taxon>Fusarium solani species complex</taxon>
    </lineage>
</organism>
<sequence length="269" mass="30984">QGIPLMMLPRTFQEAIDIIRRLGVRYLWIDALCIIQGDTTDWLREAPQMVSIYQNAYLAVAAAASSDSNGGCYRTTPSECYERKFMYGSKRGGIPVYVREAIPHFDGHSTDDVAGREFPLLQRAWVYQERTLSSRMLHFCNKELLLECKEDTHCQCGELTVYENTMKVLLLEMLRKQNVKLPTVWKWPEFVEGYTNLKMSFDEDRLPAISGIARVIAQHSSDDYLAGMWRSTLLESLSWVIHRGKVQRYRPAESRARSWSWASDVGEIS</sequence>
<gene>
    <name evidence="2" type="ORF">B0J15DRAFT_408153</name>
</gene>
<dbReference type="InterPro" id="IPR010730">
    <property type="entry name" value="HET"/>
</dbReference>
<dbReference type="EMBL" id="JAGTJS010000026">
    <property type="protein sequence ID" value="KAH7234286.1"/>
    <property type="molecule type" value="Genomic_DNA"/>
</dbReference>
<reference evidence="2" key="1">
    <citation type="journal article" date="2021" name="Nat. Commun.">
        <title>Genetic determinants of endophytism in the Arabidopsis root mycobiome.</title>
        <authorList>
            <person name="Mesny F."/>
            <person name="Miyauchi S."/>
            <person name="Thiergart T."/>
            <person name="Pickel B."/>
            <person name="Atanasova L."/>
            <person name="Karlsson M."/>
            <person name="Huettel B."/>
            <person name="Barry K.W."/>
            <person name="Haridas S."/>
            <person name="Chen C."/>
            <person name="Bauer D."/>
            <person name="Andreopoulos W."/>
            <person name="Pangilinan J."/>
            <person name="LaButti K."/>
            <person name="Riley R."/>
            <person name="Lipzen A."/>
            <person name="Clum A."/>
            <person name="Drula E."/>
            <person name="Henrissat B."/>
            <person name="Kohler A."/>
            <person name="Grigoriev I.V."/>
            <person name="Martin F.M."/>
            <person name="Hacquard S."/>
        </authorList>
    </citation>
    <scope>NUCLEOTIDE SEQUENCE</scope>
    <source>
        <strain evidence="2">FSSC 5 MPI-SDFR-AT-0091</strain>
    </source>
</reference>
<dbReference type="Pfam" id="PF06985">
    <property type="entry name" value="HET"/>
    <property type="match status" value="1"/>
</dbReference>
<evidence type="ECO:0000259" key="1">
    <source>
        <dbReference type="Pfam" id="PF06985"/>
    </source>
</evidence>
<dbReference type="AlphaFoldDB" id="A0A9P9G844"/>
<dbReference type="PANTHER" id="PTHR33112">
    <property type="entry name" value="DOMAIN PROTEIN, PUTATIVE-RELATED"/>
    <property type="match status" value="1"/>
</dbReference>
<dbReference type="Proteomes" id="UP000736672">
    <property type="component" value="Unassembled WGS sequence"/>
</dbReference>
<evidence type="ECO:0000313" key="2">
    <source>
        <dbReference type="EMBL" id="KAH7234286.1"/>
    </source>
</evidence>
<feature type="non-terminal residue" evidence="2">
    <location>
        <position position="1"/>
    </location>
</feature>
<keyword evidence="3" id="KW-1185">Reference proteome</keyword>
<dbReference type="OrthoDB" id="5362512at2759"/>